<dbReference type="AlphaFoldDB" id="A0A2R3QV96"/>
<protein>
    <submittedName>
        <fullName evidence="2">Phage holin, lambda family</fullName>
    </submittedName>
</protein>
<evidence type="ECO:0000256" key="1">
    <source>
        <dbReference type="SAM" id="Phobius"/>
    </source>
</evidence>
<dbReference type="STRING" id="1001585.MDS_2192"/>
<dbReference type="EMBL" id="CP027657">
    <property type="protein sequence ID" value="AVO55731.1"/>
    <property type="molecule type" value="Genomic_DNA"/>
</dbReference>
<reference evidence="2 3" key="1">
    <citation type="submission" date="2018-03" db="EMBL/GenBank/DDBJ databases">
        <title>Complete genome sequence and methylome analysis of Pseudomonas mendocina NEB 698.</title>
        <authorList>
            <person name="Morgan R.D."/>
        </authorList>
    </citation>
    <scope>NUCLEOTIDE SEQUENCE [LARGE SCALE GENOMIC DNA]</scope>
    <source>
        <strain evidence="2 3">NEB698</strain>
    </source>
</reference>
<keyword evidence="1" id="KW-0812">Transmembrane</keyword>
<feature type="transmembrane region" description="Helical" evidence="1">
    <location>
        <begin position="50"/>
        <end position="67"/>
    </location>
</feature>
<dbReference type="OrthoDB" id="6711255at2"/>
<dbReference type="NCBIfam" id="TIGR01594">
    <property type="entry name" value="holin_lambda"/>
    <property type="match status" value="1"/>
</dbReference>
<proteinExistence type="predicted"/>
<dbReference type="Pfam" id="PF05106">
    <property type="entry name" value="Phage_holin_3_1"/>
    <property type="match status" value="1"/>
</dbReference>
<keyword evidence="1" id="KW-1133">Transmembrane helix</keyword>
<keyword evidence="1" id="KW-0472">Membrane</keyword>
<dbReference type="Proteomes" id="UP000238327">
    <property type="component" value="Chromosome"/>
</dbReference>
<gene>
    <name evidence="2" type="ORF">C7A17_24245</name>
</gene>
<dbReference type="RefSeq" id="WP_106741537.1">
    <property type="nucleotide sequence ID" value="NZ_CP027657.1"/>
</dbReference>
<organism evidence="2 3">
    <name type="scientific">Ectopseudomonas mendocina</name>
    <name type="common">Pseudomonas mendocina</name>
    <dbReference type="NCBI Taxonomy" id="300"/>
    <lineage>
        <taxon>Bacteria</taxon>
        <taxon>Pseudomonadati</taxon>
        <taxon>Pseudomonadota</taxon>
        <taxon>Gammaproteobacteria</taxon>
        <taxon>Pseudomonadales</taxon>
        <taxon>Pseudomonadaceae</taxon>
        <taxon>Ectopseudomonas</taxon>
    </lineage>
</organism>
<feature type="transmembrane region" description="Helical" evidence="1">
    <location>
        <begin position="20"/>
        <end position="38"/>
    </location>
</feature>
<evidence type="ECO:0000313" key="3">
    <source>
        <dbReference type="Proteomes" id="UP000238327"/>
    </source>
</evidence>
<evidence type="ECO:0000313" key="2">
    <source>
        <dbReference type="EMBL" id="AVO55731.1"/>
    </source>
</evidence>
<sequence>MPDRPETWALLLAWLEHHHPLVYAAMLSATLGAARLIYNGGSIRRALGEGFICGLITLALSNGLPLFGMPPEVAPFFGGMVGLIGADGVRAGLNKLAARKVDTL</sequence>
<accession>A0A2R3QV96</accession>
<dbReference type="InterPro" id="IPR006481">
    <property type="entry name" value="Phage_lambda_GpS_holin"/>
</dbReference>
<name>A0A2R3QV96_ECTME</name>